<dbReference type="AlphaFoldDB" id="M1B0V9"/>
<dbReference type="InterPro" id="IPR045053">
    <property type="entry name" value="MAN-like"/>
</dbReference>
<dbReference type="InParanoid" id="M1B0V9"/>
<organism evidence="1 2">
    <name type="scientific">Solanum tuberosum</name>
    <name type="common">Potato</name>
    <dbReference type="NCBI Taxonomy" id="4113"/>
    <lineage>
        <taxon>Eukaryota</taxon>
        <taxon>Viridiplantae</taxon>
        <taxon>Streptophyta</taxon>
        <taxon>Embryophyta</taxon>
        <taxon>Tracheophyta</taxon>
        <taxon>Spermatophyta</taxon>
        <taxon>Magnoliopsida</taxon>
        <taxon>eudicotyledons</taxon>
        <taxon>Gunneridae</taxon>
        <taxon>Pentapetalae</taxon>
        <taxon>asterids</taxon>
        <taxon>lamiids</taxon>
        <taxon>Solanales</taxon>
        <taxon>Solanaceae</taxon>
        <taxon>Solanoideae</taxon>
        <taxon>Solaneae</taxon>
        <taxon>Solanum</taxon>
    </lineage>
</organism>
<dbReference type="Gramene" id="PGSC0003DMT400034545">
    <property type="protein sequence ID" value="PGSC0003DMT400034545"/>
    <property type="gene ID" value="PGSC0003DMG400013279"/>
</dbReference>
<accession>M1B0V9</accession>
<dbReference type="GO" id="GO:0016985">
    <property type="term" value="F:mannan endo-1,4-beta-mannosidase activity"/>
    <property type="evidence" value="ECO:0000318"/>
    <property type="project" value="GO_Central"/>
</dbReference>
<reference evidence="2" key="1">
    <citation type="journal article" date="2011" name="Nature">
        <title>Genome sequence and analysis of the tuber crop potato.</title>
        <authorList>
            <consortium name="The Potato Genome Sequencing Consortium"/>
        </authorList>
    </citation>
    <scope>NUCLEOTIDE SEQUENCE [LARGE SCALE GENOMIC DNA]</scope>
    <source>
        <strain evidence="2">cv. DM1-3 516 R44</strain>
    </source>
</reference>
<protein>
    <submittedName>
        <fullName evidence="1">Hydrolase, hydrolyzing O-glycosyl compounds</fullName>
    </submittedName>
</protein>
<name>M1B0V9_SOLTU</name>
<evidence type="ECO:0000313" key="1">
    <source>
        <dbReference type="EnsemblPlants" id="PGSC0003DMT400034545"/>
    </source>
</evidence>
<dbReference type="SUPFAM" id="SSF51445">
    <property type="entry name" value="(Trans)glycosidases"/>
    <property type="match status" value="1"/>
</dbReference>
<dbReference type="HOGENOM" id="CLU_1268880_0_0_1"/>
<dbReference type="PANTHER" id="PTHR31451">
    <property type="match status" value="1"/>
</dbReference>
<dbReference type="STRING" id="4113.M1B0V9"/>
<dbReference type="EnsemblPlants" id="PGSC0003DMT400034545">
    <property type="protein sequence ID" value="PGSC0003DMT400034545"/>
    <property type="gene ID" value="PGSC0003DMG400013279"/>
</dbReference>
<dbReference type="Gene3D" id="3.20.20.80">
    <property type="entry name" value="Glycosidases"/>
    <property type="match status" value="1"/>
</dbReference>
<proteinExistence type="predicted"/>
<evidence type="ECO:0000313" key="2">
    <source>
        <dbReference type="Proteomes" id="UP000011115"/>
    </source>
</evidence>
<dbReference type="PANTHER" id="PTHR31451:SF51">
    <property type="entry name" value="MANNAN ENDO-1,4-BETA-MANNOSIDASE 6"/>
    <property type="match status" value="1"/>
</dbReference>
<dbReference type="eggNOG" id="ENOG502QVVQ">
    <property type="taxonomic scope" value="Eukaryota"/>
</dbReference>
<sequence length="205" mass="22938">MAEFVKSLDQKHLVTIGLEGFYGVEKAGNVGLNPGKWAASLGVDFIENSDIENFDFTSIHIPPQLVSQAEIKGGINSDARVDFLSHWVDSHISEAEKILKKPVLFTKVGFPSSIQKNGLYVRNIFLKIVYDKIYELAKKRKGGAGALVWQLLVEGMEQYGDQFSFIAWKHPSTYKLMVEQSCRLLNISSQGLTHKKTQSEESLFG</sequence>
<dbReference type="PaxDb" id="4113-PGSC0003DMT400034545"/>
<keyword evidence="2" id="KW-1185">Reference proteome</keyword>
<dbReference type="Proteomes" id="UP000011115">
    <property type="component" value="Unassembled WGS sequence"/>
</dbReference>
<dbReference type="InterPro" id="IPR017853">
    <property type="entry name" value="GH"/>
</dbReference>
<reference evidence="1" key="2">
    <citation type="submission" date="2015-06" db="UniProtKB">
        <authorList>
            <consortium name="EnsemblPlants"/>
        </authorList>
    </citation>
    <scope>IDENTIFICATION</scope>
    <source>
        <strain evidence="1">DM1-3 516 R44</strain>
    </source>
</reference>